<dbReference type="InterPro" id="IPR002125">
    <property type="entry name" value="CMP_dCMP_dom"/>
</dbReference>
<accession>A0A3Q2YSZ3</accession>
<dbReference type="Proteomes" id="UP000264820">
    <property type="component" value="Unplaced"/>
</dbReference>
<evidence type="ECO:0000259" key="6">
    <source>
        <dbReference type="PROSITE" id="PS51747"/>
    </source>
</evidence>
<dbReference type="GO" id="GO:0003723">
    <property type="term" value="F:RNA binding"/>
    <property type="evidence" value="ECO:0007669"/>
    <property type="project" value="TreeGrafter"/>
</dbReference>
<dbReference type="GO" id="GO:0005634">
    <property type="term" value="C:nucleus"/>
    <property type="evidence" value="ECO:0007669"/>
    <property type="project" value="TreeGrafter"/>
</dbReference>
<dbReference type="AlphaFoldDB" id="A0A3Q2YSZ3"/>
<dbReference type="Gene3D" id="3.40.50.12700">
    <property type="match status" value="1"/>
</dbReference>
<organism evidence="7 8">
    <name type="scientific">Hippocampus comes</name>
    <name type="common">Tiger tail seahorse</name>
    <dbReference type="NCBI Taxonomy" id="109280"/>
    <lineage>
        <taxon>Eukaryota</taxon>
        <taxon>Metazoa</taxon>
        <taxon>Chordata</taxon>
        <taxon>Craniata</taxon>
        <taxon>Vertebrata</taxon>
        <taxon>Euteleostomi</taxon>
        <taxon>Actinopterygii</taxon>
        <taxon>Neopterygii</taxon>
        <taxon>Teleostei</taxon>
        <taxon>Neoteleostei</taxon>
        <taxon>Acanthomorphata</taxon>
        <taxon>Syngnathiaria</taxon>
        <taxon>Syngnathiformes</taxon>
        <taxon>Syngnathoidei</taxon>
        <taxon>Syngnathidae</taxon>
        <taxon>Hippocampus</taxon>
    </lineage>
</organism>
<keyword evidence="4" id="KW-0378">Hydrolase</keyword>
<reference evidence="7" key="2">
    <citation type="submission" date="2025-09" db="UniProtKB">
        <authorList>
            <consortium name="Ensembl"/>
        </authorList>
    </citation>
    <scope>IDENTIFICATION</scope>
</reference>
<sequence length="360" mass="40978">MNDISFSLCLSELLSRDYFLFQYENALFGARGRAYLCFTAQSDQNGATSVSGYFCSTSGEAHAEMRFLDYLKTSHRGHNNRVTCYLSWSPCANCSQALVQFLQNNANIKLRIFVSRLYRTDIKENRKGLQLLSDAGVPLRVMNNKDFEYCWKTFVDHQQSAFPPWDHILGNQEHYQEELSDILQQNDVGAWDGGVCVLIVGTSMVRHVKISRCSISCHPGAHVQDVNDVIPRLLAQQPSVSAVVAHVGTWDHNLQQSEKLKNDYISLIRTIQDTKKRVIVSGPFVPPCFGEVKFSRIRQLHIWLKGYCRSGGIPYVDNFTTFLNRRDLFKPDHLHPNLFGSRLLAMNIELTLLSCNAFSK</sequence>
<evidence type="ECO:0000256" key="3">
    <source>
        <dbReference type="ARBA" id="ARBA00022723"/>
    </source>
</evidence>
<dbReference type="GO" id="GO:0005737">
    <property type="term" value="C:cytoplasm"/>
    <property type="evidence" value="ECO:0007669"/>
    <property type="project" value="TreeGrafter"/>
</dbReference>
<dbReference type="GeneTree" id="ENSGT00940000161999"/>
<dbReference type="Gene3D" id="3.40.50.12690">
    <property type="match status" value="1"/>
</dbReference>
<dbReference type="InterPro" id="IPR050610">
    <property type="entry name" value="APOBEC_Cyt_Deaminase"/>
</dbReference>
<dbReference type="InterPro" id="IPR013830">
    <property type="entry name" value="SGNH_hydro"/>
</dbReference>
<proteinExistence type="inferred from homology"/>
<dbReference type="GO" id="GO:0016554">
    <property type="term" value="P:cytidine to uridine editing"/>
    <property type="evidence" value="ECO:0007669"/>
    <property type="project" value="TreeGrafter"/>
</dbReference>
<dbReference type="InterPro" id="IPR016192">
    <property type="entry name" value="APOBEC/CMP_deaminase_Zn-bd"/>
</dbReference>
<dbReference type="OrthoDB" id="10072345at2759"/>
<evidence type="ECO:0000256" key="4">
    <source>
        <dbReference type="ARBA" id="ARBA00022801"/>
    </source>
</evidence>
<dbReference type="STRING" id="109280.ENSHCOP00000021053"/>
<dbReference type="Pfam" id="PF13472">
    <property type="entry name" value="Lipase_GDSL_2"/>
    <property type="match status" value="1"/>
</dbReference>
<dbReference type="PROSITE" id="PS00903">
    <property type="entry name" value="CYT_DCMP_DEAMINASES_1"/>
    <property type="match status" value="1"/>
</dbReference>
<dbReference type="Pfam" id="PF18772">
    <property type="entry name" value="APOBEC2"/>
    <property type="match status" value="1"/>
</dbReference>
<dbReference type="SUPFAM" id="SSF52266">
    <property type="entry name" value="SGNH hydrolase"/>
    <property type="match status" value="1"/>
</dbReference>
<evidence type="ECO:0000256" key="2">
    <source>
        <dbReference type="ARBA" id="ARBA00006576"/>
    </source>
</evidence>
<dbReference type="CDD" id="cd01283">
    <property type="entry name" value="cytidine_deaminase"/>
    <property type="match status" value="1"/>
</dbReference>
<dbReference type="PROSITE" id="PS51747">
    <property type="entry name" value="CYT_DCMP_DEAMINASES_2"/>
    <property type="match status" value="1"/>
</dbReference>
<dbReference type="InterPro" id="IPR016193">
    <property type="entry name" value="Cytidine_deaminase-like"/>
</dbReference>
<dbReference type="GO" id="GO:0004126">
    <property type="term" value="F:cytidine deaminase activity"/>
    <property type="evidence" value="ECO:0007669"/>
    <property type="project" value="TreeGrafter"/>
</dbReference>
<keyword evidence="5" id="KW-0862">Zinc</keyword>
<dbReference type="SUPFAM" id="SSF53927">
    <property type="entry name" value="Cytidine deaminase-like"/>
    <property type="match status" value="1"/>
</dbReference>
<evidence type="ECO:0000313" key="7">
    <source>
        <dbReference type="Ensembl" id="ENSHCOP00000021053.1"/>
    </source>
</evidence>
<dbReference type="GeneID" id="109515716"/>
<reference evidence="7" key="1">
    <citation type="submission" date="2025-08" db="UniProtKB">
        <authorList>
            <consortium name="Ensembl"/>
        </authorList>
    </citation>
    <scope>IDENTIFICATION</scope>
</reference>
<keyword evidence="3" id="KW-0479">Metal-binding</keyword>
<dbReference type="KEGG" id="hcq:109515716"/>
<keyword evidence="8" id="KW-1185">Reference proteome</keyword>
<dbReference type="PANTHER" id="PTHR13857">
    <property type="entry name" value="MRNA EDITING ENZYME"/>
    <property type="match status" value="1"/>
</dbReference>
<dbReference type="RefSeq" id="XP_019725238.1">
    <property type="nucleotide sequence ID" value="XM_019869679.1"/>
</dbReference>
<dbReference type="GO" id="GO:0008270">
    <property type="term" value="F:zinc ion binding"/>
    <property type="evidence" value="ECO:0007669"/>
    <property type="project" value="InterPro"/>
</dbReference>
<evidence type="ECO:0000256" key="5">
    <source>
        <dbReference type="ARBA" id="ARBA00022833"/>
    </source>
</evidence>
<feature type="domain" description="CMP/dCMP-type deaminase" evidence="6">
    <location>
        <begin position="15"/>
        <end position="132"/>
    </location>
</feature>
<dbReference type="CDD" id="cd00229">
    <property type="entry name" value="SGNH_hydrolase"/>
    <property type="match status" value="1"/>
</dbReference>
<name>A0A3Q2YSZ3_HIPCM</name>
<protein>
    <submittedName>
        <fullName evidence="7">Uncharacterized LOC109515716</fullName>
    </submittedName>
</protein>
<evidence type="ECO:0000313" key="8">
    <source>
        <dbReference type="Proteomes" id="UP000264820"/>
    </source>
</evidence>
<comment type="similarity">
    <text evidence="2">Belongs to the cytidine and deoxycytidylate deaminase family.</text>
</comment>
<comment type="cofactor">
    <cofactor evidence="1">
        <name>Zn(2+)</name>
        <dbReference type="ChEBI" id="CHEBI:29105"/>
    </cofactor>
</comment>
<dbReference type="Gene3D" id="3.40.140.10">
    <property type="entry name" value="Cytidine Deaminase, domain 2"/>
    <property type="match status" value="1"/>
</dbReference>
<evidence type="ECO:0000256" key="1">
    <source>
        <dbReference type="ARBA" id="ARBA00001947"/>
    </source>
</evidence>
<dbReference type="Ensembl" id="ENSHCOT00000004605.1">
    <property type="protein sequence ID" value="ENSHCOP00000021053.1"/>
    <property type="gene ID" value="ENSHCOG00000007604.1"/>
</dbReference>